<gene>
    <name evidence="1" type="ORF">Rhow_003750</name>
</gene>
<dbReference type="EMBL" id="BHYM01000035">
    <property type="protein sequence ID" value="GCE40107.1"/>
    <property type="molecule type" value="Genomic_DNA"/>
</dbReference>
<dbReference type="Proteomes" id="UP000287519">
    <property type="component" value="Unassembled WGS sequence"/>
</dbReference>
<evidence type="ECO:0000313" key="1">
    <source>
        <dbReference type="EMBL" id="GCE40107.1"/>
    </source>
</evidence>
<dbReference type="AlphaFoldDB" id="A0A402C9C5"/>
<comment type="caution">
    <text evidence="1">The sequence shown here is derived from an EMBL/GenBank/DDBJ whole genome shotgun (WGS) entry which is preliminary data.</text>
</comment>
<proteinExistence type="predicted"/>
<sequence>MHRSPAPVSQPGANPIATTVSPRGLTLLRQSIYEIFQF</sequence>
<organism evidence="1 2">
    <name type="scientific">Rhodococcus wratislaviensis</name>
    <name type="common">Tsukamurella wratislaviensis</name>
    <dbReference type="NCBI Taxonomy" id="44752"/>
    <lineage>
        <taxon>Bacteria</taxon>
        <taxon>Bacillati</taxon>
        <taxon>Actinomycetota</taxon>
        <taxon>Actinomycetes</taxon>
        <taxon>Mycobacteriales</taxon>
        <taxon>Nocardiaceae</taxon>
        <taxon>Rhodococcus</taxon>
    </lineage>
</organism>
<protein>
    <submittedName>
        <fullName evidence="1">Uncharacterized protein</fullName>
    </submittedName>
</protein>
<keyword evidence="2" id="KW-1185">Reference proteome</keyword>
<accession>A0A402C9C5</accession>
<reference evidence="1 2" key="1">
    <citation type="submission" date="2018-11" db="EMBL/GenBank/DDBJ databases">
        <title>Microbial catabolism of amino acid.</title>
        <authorList>
            <person name="Hibi M."/>
            <person name="Ogawa J."/>
        </authorList>
    </citation>
    <scope>NUCLEOTIDE SEQUENCE [LARGE SCALE GENOMIC DNA]</scope>
    <source>
        <strain evidence="1 2">C31-06</strain>
    </source>
</reference>
<evidence type="ECO:0000313" key="2">
    <source>
        <dbReference type="Proteomes" id="UP000287519"/>
    </source>
</evidence>
<name>A0A402C9C5_RHOWR</name>